<dbReference type="GO" id="GO:0003700">
    <property type="term" value="F:DNA-binding transcription factor activity"/>
    <property type="evidence" value="ECO:0007669"/>
    <property type="project" value="InterPro"/>
</dbReference>
<dbReference type="STRING" id="675864.SAMN04489747_1382"/>
<dbReference type="InterPro" id="IPR051054">
    <property type="entry name" value="SorC_transcr_regulators"/>
</dbReference>
<dbReference type="InterPro" id="IPR000835">
    <property type="entry name" value="HTH_MarR-typ"/>
</dbReference>
<feature type="domain" description="Sugar-binding" evidence="5">
    <location>
        <begin position="72"/>
        <end position="309"/>
    </location>
</feature>
<evidence type="ECO:0000313" key="8">
    <source>
        <dbReference type="Proteomes" id="UP000198546"/>
    </source>
</evidence>
<sequence length="319" mass="33709">MSSSGRPRFDLELIHRAARMYYLEDATQAAVAARLDVSRPTVSRLLAEARRTGLVEITVHPPGRGADLPDPEQLREALGLQQVWVGRGGDGGPAGLLPALGEALRTLRLDPGDVLLVSSGRTLYELSSHPLPPLPGVHVVPAVGGVTEPEAWHQTNEITRRFAEQVGGLPHVLFAQAMPSAPMRASLGTDPDFVSTTHLWGRAAAALVGVGAPLATRSSVSAFIPADDAGLRRSVGDICLNFYAPDGSEVGFPGSERMVRVGREQLRAIPFTLAVAAGEDKVASLVGGARAGLFNRLVTDVPTARLVLAALDRRADDPD</sequence>
<keyword evidence="3 7" id="KW-0238">DNA-binding</keyword>
<evidence type="ECO:0000259" key="6">
    <source>
        <dbReference type="Pfam" id="PF12802"/>
    </source>
</evidence>
<keyword evidence="8" id="KW-1185">Reference proteome</keyword>
<dbReference type="InterPro" id="IPR007324">
    <property type="entry name" value="Sugar-bd_dom_put"/>
</dbReference>
<dbReference type="PANTHER" id="PTHR34294">
    <property type="entry name" value="TRANSCRIPTIONAL REGULATOR-RELATED"/>
    <property type="match status" value="1"/>
</dbReference>
<gene>
    <name evidence="7" type="ORF">SAMN04489747_1382</name>
</gene>
<name>A0A1G6WBH8_9ACTN</name>
<evidence type="ECO:0000256" key="2">
    <source>
        <dbReference type="ARBA" id="ARBA00023015"/>
    </source>
</evidence>
<protein>
    <submittedName>
        <fullName evidence="7">DNA-binding transcriptional regulator LsrR, DeoR family</fullName>
    </submittedName>
</protein>
<dbReference type="GO" id="GO:0030246">
    <property type="term" value="F:carbohydrate binding"/>
    <property type="evidence" value="ECO:0007669"/>
    <property type="project" value="InterPro"/>
</dbReference>
<dbReference type="Gene3D" id="3.40.50.1360">
    <property type="match status" value="1"/>
</dbReference>
<evidence type="ECO:0000256" key="4">
    <source>
        <dbReference type="ARBA" id="ARBA00023163"/>
    </source>
</evidence>
<dbReference type="Pfam" id="PF12802">
    <property type="entry name" value="MarR_2"/>
    <property type="match status" value="1"/>
</dbReference>
<evidence type="ECO:0000256" key="3">
    <source>
        <dbReference type="ARBA" id="ARBA00023125"/>
    </source>
</evidence>
<dbReference type="SUPFAM" id="SSF46689">
    <property type="entry name" value="Homeodomain-like"/>
    <property type="match status" value="1"/>
</dbReference>
<dbReference type="PANTHER" id="PTHR34294:SF1">
    <property type="entry name" value="TRANSCRIPTIONAL REGULATOR LSRR"/>
    <property type="match status" value="1"/>
</dbReference>
<dbReference type="InterPro" id="IPR009057">
    <property type="entry name" value="Homeodomain-like_sf"/>
</dbReference>
<reference evidence="7 8" key="1">
    <citation type="submission" date="2016-10" db="EMBL/GenBank/DDBJ databases">
        <authorList>
            <person name="de Groot N.N."/>
        </authorList>
    </citation>
    <scope>NUCLEOTIDE SEQUENCE [LARGE SCALE GENOMIC DNA]</scope>
    <source>
        <strain evidence="7 8">MON 2.2</strain>
    </source>
</reference>
<keyword evidence="4" id="KW-0804">Transcription</keyword>
<evidence type="ECO:0000256" key="1">
    <source>
        <dbReference type="ARBA" id="ARBA00010466"/>
    </source>
</evidence>
<feature type="domain" description="HTH marR-type" evidence="6">
    <location>
        <begin position="24"/>
        <end position="62"/>
    </location>
</feature>
<dbReference type="AlphaFoldDB" id="A0A1G6WBH8"/>
<evidence type="ECO:0000313" key="7">
    <source>
        <dbReference type="EMBL" id="SDD62406.1"/>
    </source>
</evidence>
<proteinExistence type="inferred from homology"/>
<accession>A0A1G6WBH8</accession>
<comment type="similarity">
    <text evidence="1">Belongs to the SorC transcriptional regulatory family.</text>
</comment>
<dbReference type="GO" id="GO:0003677">
    <property type="term" value="F:DNA binding"/>
    <property type="evidence" value="ECO:0007669"/>
    <property type="project" value="UniProtKB-KW"/>
</dbReference>
<organism evidence="7 8">
    <name type="scientific">Auraticoccus monumenti</name>
    <dbReference type="NCBI Taxonomy" id="675864"/>
    <lineage>
        <taxon>Bacteria</taxon>
        <taxon>Bacillati</taxon>
        <taxon>Actinomycetota</taxon>
        <taxon>Actinomycetes</taxon>
        <taxon>Propionibacteriales</taxon>
        <taxon>Propionibacteriaceae</taxon>
        <taxon>Auraticoccus</taxon>
    </lineage>
</organism>
<dbReference type="EMBL" id="LT629688">
    <property type="protein sequence ID" value="SDD62406.1"/>
    <property type="molecule type" value="Genomic_DNA"/>
</dbReference>
<dbReference type="SUPFAM" id="SSF100950">
    <property type="entry name" value="NagB/RpiA/CoA transferase-like"/>
    <property type="match status" value="1"/>
</dbReference>
<dbReference type="InterPro" id="IPR037171">
    <property type="entry name" value="NagB/RpiA_transferase-like"/>
</dbReference>
<evidence type="ECO:0000259" key="5">
    <source>
        <dbReference type="Pfam" id="PF04198"/>
    </source>
</evidence>
<dbReference type="InterPro" id="IPR036388">
    <property type="entry name" value="WH-like_DNA-bd_sf"/>
</dbReference>
<dbReference type="Proteomes" id="UP000198546">
    <property type="component" value="Chromosome i"/>
</dbReference>
<keyword evidence="2" id="KW-0805">Transcription regulation</keyword>
<dbReference type="RefSeq" id="WP_197679229.1">
    <property type="nucleotide sequence ID" value="NZ_LT629688.1"/>
</dbReference>
<dbReference type="Pfam" id="PF04198">
    <property type="entry name" value="Sugar-bind"/>
    <property type="match status" value="1"/>
</dbReference>
<dbReference type="Gene3D" id="1.10.10.10">
    <property type="entry name" value="Winged helix-like DNA-binding domain superfamily/Winged helix DNA-binding domain"/>
    <property type="match status" value="1"/>
</dbReference>